<protein>
    <submittedName>
        <fullName evidence="3">Uncharacterized protein</fullName>
    </submittedName>
</protein>
<comment type="caution">
    <text evidence="3">The sequence shown here is derived from an EMBL/GenBank/DDBJ whole genome shotgun (WGS) entry which is preliminary data.</text>
</comment>
<reference evidence="3 4" key="1">
    <citation type="submission" date="2019-05" db="EMBL/GenBank/DDBJ databases">
        <title>Emergence of the Ug99 lineage of the wheat stem rust pathogen through somatic hybridization.</title>
        <authorList>
            <person name="Li F."/>
            <person name="Upadhyaya N.M."/>
            <person name="Sperschneider J."/>
            <person name="Matny O."/>
            <person name="Nguyen-Phuc H."/>
            <person name="Mago R."/>
            <person name="Raley C."/>
            <person name="Miller M.E."/>
            <person name="Silverstein K.A.T."/>
            <person name="Henningsen E."/>
            <person name="Hirsch C.D."/>
            <person name="Visser B."/>
            <person name="Pretorius Z.A."/>
            <person name="Steffenson B.J."/>
            <person name="Schwessinger B."/>
            <person name="Dodds P.N."/>
            <person name="Figueroa M."/>
        </authorList>
    </citation>
    <scope>NUCLEOTIDE SEQUENCE [LARGE SCALE GENOMIC DNA]</scope>
    <source>
        <strain evidence="3 4">Ug99</strain>
    </source>
</reference>
<proteinExistence type="predicted"/>
<feature type="chain" id="PRO_5022916187" evidence="2">
    <location>
        <begin position="34"/>
        <end position="135"/>
    </location>
</feature>
<dbReference type="Proteomes" id="UP000325313">
    <property type="component" value="Unassembled WGS sequence"/>
</dbReference>
<gene>
    <name evidence="3" type="ORF">PGTUg99_025495</name>
</gene>
<sequence>MIIFCFSVMISSARMKWVRHLILEILIIQSTSATGQLRYTAGWLSEPSTRLTLALNSNNHPVDLENVNRHVDPSGKHFLNVSPIARGHEKSSQATGEVSAINHHYFPQVSNQWRASKESSPGAERVNTRTAAADG</sequence>
<evidence type="ECO:0000256" key="2">
    <source>
        <dbReference type="SAM" id="SignalP"/>
    </source>
</evidence>
<feature type="region of interest" description="Disordered" evidence="1">
    <location>
        <begin position="113"/>
        <end position="135"/>
    </location>
</feature>
<keyword evidence="2" id="KW-0732">Signal</keyword>
<evidence type="ECO:0000313" key="4">
    <source>
        <dbReference type="Proteomes" id="UP000325313"/>
    </source>
</evidence>
<dbReference type="EMBL" id="VDEP01000371">
    <property type="protein sequence ID" value="KAA1095710.1"/>
    <property type="molecule type" value="Genomic_DNA"/>
</dbReference>
<evidence type="ECO:0000256" key="1">
    <source>
        <dbReference type="SAM" id="MobiDB-lite"/>
    </source>
</evidence>
<evidence type="ECO:0000313" key="3">
    <source>
        <dbReference type="EMBL" id="KAA1095710.1"/>
    </source>
</evidence>
<feature type="signal peptide" evidence="2">
    <location>
        <begin position="1"/>
        <end position="33"/>
    </location>
</feature>
<name>A0A5B0P595_PUCGR</name>
<dbReference type="AlphaFoldDB" id="A0A5B0P595"/>
<organism evidence="3 4">
    <name type="scientific">Puccinia graminis f. sp. tritici</name>
    <dbReference type="NCBI Taxonomy" id="56615"/>
    <lineage>
        <taxon>Eukaryota</taxon>
        <taxon>Fungi</taxon>
        <taxon>Dikarya</taxon>
        <taxon>Basidiomycota</taxon>
        <taxon>Pucciniomycotina</taxon>
        <taxon>Pucciniomycetes</taxon>
        <taxon>Pucciniales</taxon>
        <taxon>Pucciniaceae</taxon>
        <taxon>Puccinia</taxon>
    </lineage>
</organism>
<accession>A0A5B0P595</accession>